<dbReference type="OrthoDB" id="3553863at2"/>
<organism evidence="2 3">
    <name type="scientific">Prauserella shujinwangii</name>
    <dbReference type="NCBI Taxonomy" id="1453103"/>
    <lineage>
        <taxon>Bacteria</taxon>
        <taxon>Bacillati</taxon>
        <taxon>Actinomycetota</taxon>
        <taxon>Actinomycetes</taxon>
        <taxon>Pseudonocardiales</taxon>
        <taxon>Pseudonocardiaceae</taxon>
        <taxon>Prauserella</taxon>
    </lineage>
</organism>
<evidence type="ECO:0000313" key="3">
    <source>
        <dbReference type="Proteomes" id="UP000238362"/>
    </source>
</evidence>
<evidence type="ECO:0000313" key="2">
    <source>
        <dbReference type="EMBL" id="PRX50524.1"/>
    </source>
</evidence>
<feature type="region of interest" description="Disordered" evidence="1">
    <location>
        <begin position="1"/>
        <end position="20"/>
    </location>
</feature>
<protein>
    <recommendedName>
        <fullName evidence="4">PPE family protein</fullName>
    </recommendedName>
</protein>
<dbReference type="AlphaFoldDB" id="A0A2T0M1P0"/>
<feature type="compositionally biased region" description="Polar residues" evidence="1">
    <location>
        <begin position="1"/>
        <end position="11"/>
    </location>
</feature>
<dbReference type="EMBL" id="PVNH01000002">
    <property type="protein sequence ID" value="PRX50524.1"/>
    <property type="molecule type" value="Genomic_DNA"/>
</dbReference>
<proteinExistence type="predicted"/>
<reference evidence="2 3" key="1">
    <citation type="submission" date="2018-03" db="EMBL/GenBank/DDBJ databases">
        <title>Genomic Encyclopedia of Type Strains, Phase III (KMG-III): the genomes of soil and plant-associated and newly described type strains.</title>
        <authorList>
            <person name="Whitman W."/>
        </authorList>
    </citation>
    <scope>NUCLEOTIDE SEQUENCE [LARGE SCALE GENOMIC DNA]</scope>
    <source>
        <strain evidence="2 3">CGMCC 4.7125</strain>
    </source>
</reference>
<accession>A0A2T0M1P0</accession>
<dbReference type="Gene3D" id="1.20.1260.20">
    <property type="entry name" value="PPE superfamily"/>
    <property type="match status" value="1"/>
</dbReference>
<gene>
    <name evidence="2" type="ORF">B0I33_102646</name>
</gene>
<name>A0A2T0M1P0_9PSEU</name>
<feature type="region of interest" description="Disordered" evidence="1">
    <location>
        <begin position="271"/>
        <end position="317"/>
    </location>
</feature>
<evidence type="ECO:0008006" key="4">
    <source>
        <dbReference type="Google" id="ProtNLM"/>
    </source>
</evidence>
<feature type="compositionally biased region" description="Gly residues" evidence="1">
    <location>
        <begin position="285"/>
        <end position="317"/>
    </location>
</feature>
<feature type="region of interest" description="Disordered" evidence="1">
    <location>
        <begin position="343"/>
        <end position="450"/>
    </location>
</feature>
<feature type="compositionally biased region" description="Polar residues" evidence="1">
    <location>
        <begin position="346"/>
        <end position="377"/>
    </location>
</feature>
<sequence>MEPNTPEQQGAGNVPLGDNSEVAQIVDQARGRADGFLYGDDRAIADRPNWAAQESEQLYRAATLNNDPGSAEATGQGWASHSRELQQAADDLYNAISELGAAWVGQGAGAAQGALVAIANSGSQASEAAHTMSHRLAQQAAAAAEVKKMPEPVEFDPAAETAAMLAGGPAAMVKDLKPKFDAAREVKAQQVAYMEAYTTALSEIDNTTPSFGPESLGLRPNAGRTDLNAGQVGTVAAFGGPSGSLAGPDFGGIGSAPPLHASSAMDGSASGFAGGAHGGQPAAGAGQGLAAGQGPAAGPGAGSAAGAAQGGAAPGGSGSLAPTLGGAAVGGAVGALGARALAKGNRSGSTKQQSSETNASANMQPNSAASVAPQNQGLVPGSGTIGAGAAPPPATAPMGGMGAAGAGQQKEEEHTHASFLIEPDPDDAFGANEATPPPVIGAWGDDAEER</sequence>
<keyword evidence="3" id="KW-1185">Reference proteome</keyword>
<evidence type="ECO:0000256" key="1">
    <source>
        <dbReference type="SAM" id="MobiDB-lite"/>
    </source>
</evidence>
<dbReference type="Proteomes" id="UP000238362">
    <property type="component" value="Unassembled WGS sequence"/>
</dbReference>
<dbReference type="InterPro" id="IPR038332">
    <property type="entry name" value="PPE_sf"/>
</dbReference>
<dbReference type="RefSeq" id="WP_106177598.1">
    <property type="nucleotide sequence ID" value="NZ_PVNH01000002.1"/>
</dbReference>
<comment type="caution">
    <text evidence="2">The sequence shown here is derived from an EMBL/GenBank/DDBJ whole genome shotgun (WGS) entry which is preliminary data.</text>
</comment>